<evidence type="ECO:0000313" key="2">
    <source>
        <dbReference type="Proteomes" id="UP000230824"/>
    </source>
</evidence>
<proteinExistence type="predicted"/>
<protein>
    <submittedName>
        <fullName evidence="1">Uncharacterized protein</fullName>
    </submittedName>
</protein>
<dbReference type="RefSeq" id="YP_009984409.1">
    <property type="nucleotide sequence ID" value="NC_052652.1"/>
</dbReference>
<evidence type="ECO:0000313" key="1">
    <source>
        <dbReference type="EMBL" id="ATI15783.1"/>
    </source>
</evidence>
<dbReference type="KEGG" id="vg:62611753"/>
<accession>A0A291LAC3</accession>
<dbReference type="Proteomes" id="UP000230824">
    <property type="component" value="Segment"/>
</dbReference>
<sequence length="172" mass="19682">MSRNNISVIKDSFIDVTNDIVPTIQYIVEAQGLNFIRDKVKIVFHNTPGFVTVGSTKTPCTTDLITLDKNLTQEEVEILNLYWLGFKRYEDTVLSRMSTILANILVRKISKIWDEENPDEIVLHFAKPEDGAYDIDTSEMAYGFIISGNVLQMESLLYVETVKHNNNYEEVV</sequence>
<dbReference type="EMBL" id="MF805809">
    <property type="protein sequence ID" value="ATI15783.1"/>
    <property type="molecule type" value="Genomic_DNA"/>
</dbReference>
<reference evidence="1 2" key="1">
    <citation type="submission" date="2017-09" db="EMBL/GenBank/DDBJ databases">
        <title>Phage vB_EcoM_PHB05 against multidrug-resistant shiga toxin-producing Escherichia.</title>
        <authorList>
            <person name="Chen Y."/>
            <person name="Song J."/>
            <person name="Wu B."/>
        </authorList>
    </citation>
    <scope>NUCLEOTIDE SEQUENCE [LARGE SCALE GENOMIC DNA]</scope>
    <source>
        <strain evidence="1">Wastewater</strain>
    </source>
</reference>
<keyword evidence="2" id="KW-1185">Reference proteome</keyword>
<dbReference type="GeneID" id="62611753"/>
<organism evidence="1 2">
    <name type="scientific">Escherichia phage vB_EcoM_PHB05</name>
    <dbReference type="NCBI Taxonomy" id="2041347"/>
    <lineage>
        <taxon>Viruses</taxon>
        <taxon>Duplodnaviria</taxon>
        <taxon>Heunggongvirae</taxon>
        <taxon>Uroviricota</taxon>
        <taxon>Caudoviricetes</taxon>
        <taxon>Stephanstirmvirinae</taxon>
        <taxon>Justusliebigvirus</taxon>
        <taxon>Justusliebigvirus PHB05</taxon>
    </lineage>
</organism>
<name>A0A291LAC3_9CAUD</name>